<reference evidence="4 5" key="1">
    <citation type="journal article" date="2014" name="Genome Announc.">
        <title>Draft Genome Sequences of Marine Flavobacterium Algibacter lectus Strains SS8 and NR4.</title>
        <authorList>
            <person name="Takatani N."/>
            <person name="Nakanishi M."/>
            <person name="Meirelles P."/>
            <person name="Mino S."/>
            <person name="Suda W."/>
            <person name="Oshima K."/>
            <person name="Hattori M."/>
            <person name="Ohkuma M."/>
            <person name="Hosokawa M."/>
            <person name="Miyashita K."/>
            <person name="Thompson F.L."/>
            <person name="Niwa A."/>
            <person name="Sawabe T."/>
            <person name="Sawabe T."/>
        </authorList>
    </citation>
    <scope>NUCLEOTIDE SEQUENCE [LARGE SCALE GENOMIC DNA]</scope>
    <source>
        <strain evidence="5">JCM19274</strain>
    </source>
</reference>
<comment type="caution">
    <text evidence="4">The sequence shown here is derived from an EMBL/GenBank/DDBJ whole genome shotgun (WGS) entry which is preliminary data.</text>
</comment>
<dbReference type="Proteomes" id="UP000029643">
    <property type="component" value="Unassembled WGS sequence"/>
</dbReference>
<dbReference type="AlphaFoldDB" id="A0A090WPV4"/>
<keyword evidence="3" id="KW-0325">Glycoprotein</keyword>
<dbReference type="EMBL" id="BBNU01000005">
    <property type="protein sequence ID" value="GAL79145.1"/>
    <property type="molecule type" value="Genomic_DNA"/>
</dbReference>
<evidence type="ECO:0000256" key="1">
    <source>
        <dbReference type="ARBA" id="ARBA00022729"/>
    </source>
</evidence>
<sequence length="144" mass="15335">MLGDLDNDGNKELAVGAFMSDDGKGAIWILSLDSTTYNVVSKTKITEGLNGFTDELVTDINPNGTFGANLGHAMCAPGDIDGDGIADLVTGANQQYEGWGGYVLYLNADKTVKSFDRINNTEGGFNLSLEAEGVFLVQFLMEVI</sequence>
<accession>A0A090WPV4</accession>
<protein>
    <submittedName>
        <fullName evidence="4">RTX toxins and related Ca2+-binding proteins</fullName>
    </submittedName>
</protein>
<proteinExistence type="predicted"/>
<keyword evidence="1" id="KW-0732">Signal</keyword>
<organism evidence="4 5">
    <name type="scientific">Algibacter lectus</name>
    <dbReference type="NCBI Taxonomy" id="221126"/>
    <lineage>
        <taxon>Bacteria</taxon>
        <taxon>Pseudomonadati</taxon>
        <taxon>Bacteroidota</taxon>
        <taxon>Flavobacteriia</taxon>
        <taxon>Flavobacteriales</taxon>
        <taxon>Flavobacteriaceae</taxon>
        <taxon>Algibacter</taxon>
    </lineage>
</organism>
<dbReference type="Gene3D" id="2.130.10.130">
    <property type="entry name" value="Integrin alpha, N-terminal"/>
    <property type="match status" value="1"/>
</dbReference>
<gene>
    <name evidence="4" type="ORF">JCM19274_4230</name>
</gene>
<name>A0A090WPV4_9FLAO</name>
<evidence type="ECO:0000256" key="3">
    <source>
        <dbReference type="ARBA" id="ARBA00023180"/>
    </source>
</evidence>
<evidence type="ECO:0000313" key="5">
    <source>
        <dbReference type="Proteomes" id="UP000029643"/>
    </source>
</evidence>
<dbReference type="Pfam" id="PF01839">
    <property type="entry name" value="FG-GAP"/>
    <property type="match status" value="1"/>
</dbReference>
<keyword evidence="2" id="KW-0677">Repeat</keyword>
<dbReference type="InterPro" id="IPR028994">
    <property type="entry name" value="Integrin_alpha_N"/>
</dbReference>
<dbReference type="InterPro" id="IPR013517">
    <property type="entry name" value="FG-GAP"/>
</dbReference>
<dbReference type="SUPFAM" id="SSF69318">
    <property type="entry name" value="Integrin alpha N-terminal domain"/>
    <property type="match status" value="1"/>
</dbReference>
<dbReference type="PROSITE" id="PS51470">
    <property type="entry name" value="FG_GAP"/>
    <property type="match status" value="1"/>
</dbReference>
<dbReference type="SMART" id="SM00191">
    <property type="entry name" value="Int_alpha"/>
    <property type="match status" value="2"/>
</dbReference>
<dbReference type="InterPro" id="IPR013519">
    <property type="entry name" value="Int_alpha_beta-p"/>
</dbReference>
<evidence type="ECO:0000313" key="4">
    <source>
        <dbReference type="EMBL" id="GAL79145.1"/>
    </source>
</evidence>
<evidence type="ECO:0000256" key="2">
    <source>
        <dbReference type="ARBA" id="ARBA00022737"/>
    </source>
</evidence>